<accession>A0A8J4PWP8</accession>
<gene>
    <name evidence="1" type="ORF">CYY_003481</name>
</gene>
<evidence type="ECO:0000313" key="1">
    <source>
        <dbReference type="EMBL" id="KAF2075220.1"/>
    </source>
</evidence>
<evidence type="ECO:0000313" key="2">
    <source>
        <dbReference type="Proteomes" id="UP000695562"/>
    </source>
</evidence>
<comment type="caution">
    <text evidence="1">The sequence shown here is derived from an EMBL/GenBank/DDBJ whole genome shotgun (WGS) entry which is preliminary data.</text>
</comment>
<proteinExistence type="predicted"/>
<organism evidence="1 2">
    <name type="scientific">Polysphondylium violaceum</name>
    <dbReference type="NCBI Taxonomy" id="133409"/>
    <lineage>
        <taxon>Eukaryota</taxon>
        <taxon>Amoebozoa</taxon>
        <taxon>Evosea</taxon>
        <taxon>Eumycetozoa</taxon>
        <taxon>Dictyostelia</taxon>
        <taxon>Dictyosteliales</taxon>
        <taxon>Dictyosteliaceae</taxon>
        <taxon>Polysphondylium</taxon>
    </lineage>
</organism>
<keyword evidence="2" id="KW-1185">Reference proteome</keyword>
<dbReference type="Proteomes" id="UP000695562">
    <property type="component" value="Unassembled WGS sequence"/>
</dbReference>
<dbReference type="EMBL" id="AJWJ01000109">
    <property type="protein sequence ID" value="KAF2075220.1"/>
    <property type="molecule type" value="Genomic_DNA"/>
</dbReference>
<sequence>MESKYFICPEHNQDTQVVCWTCNTHMCRFCLDEYCYTYDHDTKNLLESIKLMKILDENIKMFMQDNRITIQDNLDLLEQEIKNNKQIITRLRELKQYLDKRLDHHYLQSLETVFSILENRLLSSIDQFTETKKNITKYLDNFNSKKSVTQLLVQVLDWFKEKNRLCSYKIYSLTIKEYDIIDQLFNDYYKSEHSPTSPPTGQQQFLNTLNECIDIKESRDTRPLLCYPIINSYKFYDLPQHPIVDPINNIKSLDDYKNILIKLEKNFSTSAIVGDRQLIDLFNSKIRNLTSVLIVYHPQFYDKYKFSIQYHNSNIKTIIITHYSDFKAKHPNVNIFGEYVLEPLSNEGLEFLFNNLKDAIISKDDVFYKPLMYSITQVSLKSMIESLVQDIRDKTNTPNEIIYDIL</sequence>
<dbReference type="AlphaFoldDB" id="A0A8J4PWP8"/>
<protein>
    <submittedName>
        <fullName evidence="1">Uncharacterized protein</fullName>
    </submittedName>
</protein>
<name>A0A8J4PWP8_9MYCE</name>
<dbReference type="SUPFAM" id="SSF57845">
    <property type="entry name" value="B-box zinc-binding domain"/>
    <property type="match status" value="1"/>
</dbReference>
<reference evidence="1" key="1">
    <citation type="submission" date="2020-01" db="EMBL/GenBank/DDBJ databases">
        <title>Development of genomics and gene disruption for Polysphondylium violaceum indicates a role for the polyketide synthase stlB in stalk morphogenesis.</title>
        <authorList>
            <person name="Narita B."/>
            <person name="Kawabe Y."/>
            <person name="Kin K."/>
            <person name="Saito T."/>
            <person name="Gibbs R."/>
            <person name="Kuspa A."/>
            <person name="Muzny D."/>
            <person name="Queller D."/>
            <person name="Richards S."/>
            <person name="Strassman J."/>
            <person name="Sucgang R."/>
            <person name="Worley K."/>
            <person name="Schaap P."/>
        </authorList>
    </citation>
    <scope>NUCLEOTIDE SEQUENCE</scope>
    <source>
        <strain evidence="1">QSvi11</strain>
    </source>
</reference>